<dbReference type="PANTHER" id="PTHR23502">
    <property type="entry name" value="MAJOR FACILITATOR SUPERFAMILY"/>
    <property type="match status" value="1"/>
</dbReference>
<dbReference type="GO" id="GO:0022857">
    <property type="term" value="F:transmembrane transporter activity"/>
    <property type="evidence" value="ECO:0007669"/>
    <property type="project" value="InterPro"/>
</dbReference>
<sequence length="487" mass="52752">MSPLDWPLWWRILVLLNVSFYNLLGNAWCAGLSPLFGLIIQELHCSQSQASNLVTYALLTLGLSNLLALPLSSFFGKRLTVLVSLVLFIACNIWSGEASTYDSLRTSRILGGLAGGLVEALGPIIVAETFPAHQLGRAMVVYVGFLASGSAIGPIVSGAIGTDLGSWRWYLRIISIFMSLNLFCSIIMLPETAHTVDERGHNPPGEVSGGDTIEHKPTTASVEDVGPPPPASEMSSTPLREEWMSRSFSLDYVPLQWTKMPSLLIQPLQLLAAPQVLVTVYVFGLTIGWTVITSVLISLIYASPPLLWKARSIGLLNVASLLGLLVGLPFGGYFADLLFLRSARRNISGPDPRSRLPMVLLGALSSPTGCLVLGHALRRLDSWIQVCLGWSLLAFGLTGSANILLTYSVNSMPSRAGDIGVLVNVMKNCLAFGVSFASVPWMQGMGVFEQFAIMSALLWLGYLLVIPIWFWSQAIVQKSATYTRQGP</sequence>
<reference evidence="9" key="1">
    <citation type="submission" date="2021-05" db="EMBL/GenBank/DDBJ databases">
        <authorList>
            <person name="Khan N."/>
        </authorList>
    </citation>
    <scope>NUCLEOTIDE SEQUENCE</scope>
</reference>
<comment type="subcellular location">
    <subcellularLocation>
        <location evidence="1">Membrane</location>
        <topology evidence="1">Multi-pass membrane protein</topology>
    </subcellularLocation>
</comment>
<feature type="transmembrane region" description="Helical" evidence="7">
    <location>
        <begin position="139"/>
        <end position="157"/>
    </location>
</feature>
<feature type="transmembrane region" description="Helical" evidence="7">
    <location>
        <begin position="356"/>
        <end position="377"/>
    </location>
</feature>
<comment type="caution">
    <text evidence="9">The sequence shown here is derived from an EMBL/GenBank/DDBJ whole genome shotgun (WGS) entry which is preliminary data.</text>
</comment>
<evidence type="ECO:0000256" key="3">
    <source>
        <dbReference type="ARBA" id="ARBA00022989"/>
    </source>
</evidence>
<dbReference type="GO" id="GO:0005886">
    <property type="term" value="C:plasma membrane"/>
    <property type="evidence" value="ECO:0007669"/>
    <property type="project" value="TreeGrafter"/>
</dbReference>
<evidence type="ECO:0000313" key="10">
    <source>
        <dbReference type="Proteomes" id="UP000693738"/>
    </source>
</evidence>
<dbReference type="Pfam" id="PF07690">
    <property type="entry name" value="MFS_1"/>
    <property type="match status" value="1"/>
</dbReference>
<feature type="transmembrane region" description="Helical" evidence="7">
    <location>
        <begin position="79"/>
        <end position="96"/>
    </location>
</feature>
<dbReference type="InterPro" id="IPR011701">
    <property type="entry name" value="MFS"/>
</dbReference>
<feature type="transmembrane region" description="Helical" evidence="7">
    <location>
        <begin position="53"/>
        <end position="72"/>
    </location>
</feature>
<keyword evidence="3 7" id="KW-1133">Transmembrane helix</keyword>
<dbReference type="PROSITE" id="PS50850">
    <property type="entry name" value="MFS"/>
    <property type="match status" value="1"/>
</dbReference>
<proteinExistence type="predicted"/>
<protein>
    <recommendedName>
        <fullName evidence="8">Major facilitator superfamily (MFS) profile domain-containing protein</fullName>
    </recommendedName>
</protein>
<evidence type="ECO:0000256" key="5">
    <source>
        <dbReference type="ARBA" id="ARBA00023180"/>
    </source>
</evidence>
<dbReference type="InterPro" id="IPR020846">
    <property type="entry name" value="MFS_dom"/>
</dbReference>
<feature type="transmembrane region" description="Helical" evidence="7">
    <location>
        <begin position="313"/>
        <end position="335"/>
    </location>
</feature>
<evidence type="ECO:0000256" key="1">
    <source>
        <dbReference type="ARBA" id="ARBA00004141"/>
    </source>
</evidence>
<evidence type="ECO:0000313" key="9">
    <source>
        <dbReference type="EMBL" id="CAG7557789.1"/>
    </source>
</evidence>
<feature type="region of interest" description="Disordered" evidence="6">
    <location>
        <begin position="199"/>
        <end position="236"/>
    </location>
</feature>
<keyword evidence="2 7" id="KW-0812">Transmembrane</keyword>
<name>A0A8J2IZC6_FUSEQ</name>
<gene>
    <name evidence="9" type="ORF">FEQUK3_LOCUS3510</name>
</gene>
<feature type="transmembrane region" description="Helical" evidence="7">
    <location>
        <begin position="451"/>
        <end position="471"/>
    </location>
</feature>
<accession>A0A8J2IZC6</accession>
<feature type="transmembrane region" description="Helical" evidence="7">
    <location>
        <begin position="383"/>
        <end position="407"/>
    </location>
</feature>
<feature type="transmembrane region" description="Helical" evidence="7">
    <location>
        <begin position="276"/>
        <end position="301"/>
    </location>
</feature>
<evidence type="ECO:0000256" key="7">
    <source>
        <dbReference type="SAM" id="Phobius"/>
    </source>
</evidence>
<keyword evidence="5" id="KW-0325">Glycoprotein</keyword>
<dbReference type="EMBL" id="CAJSTJ010000121">
    <property type="protein sequence ID" value="CAG7557789.1"/>
    <property type="molecule type" value="Genomic_DNA"/>
</dbReference>
<feature type="transmembrane region" description="Helical" evidence="7">
    <location>
        <begin position="169"/>
        <end position="189"/>
    </location>
</feature>
<evidence type="ECO:0000256" key="4">
    <source>
        <dbReference type="ARBA" id="ARBA00023136"/>
    </source>
</evidence>
<dbReference type="AlphaFoldDB" id="A0A8J2IZC6"/>
<organism evidence="9 10">
    <name type="scientific">Fusarium equiseti</name>
    <name type="common">Fusarium scirpi</name>
    <dbReference type="NCBI Taxonomy" id="61235"/>
    <lineage>
        <taxon>Eukaryota</taxon>
        <taxon>Fungi</taxon>
        <taxon>Dikarya</taxon>
        <taxon>Ascomycota</taxon>
        <taxon>Pezizomycotina</taxon>
        <taxon>Sordariomycetes</taxon>
        <taxon>Hypocreomycetidae</taxon>
        <taxon>Hypocreales</taxon>
        <taxon>Nectriaceae</taxon>
        <taxon>Fusarium</taxon>
        <taxon>Fusarium incarnatum-equiseti species complex</taxon>
    </lineage>
</organism>
<evidence type="ECO:0000256" key="6">
    <source>
        <dbReference type="SAM" id="MobiDB-lite"/>
    </source>
</evidence>
<keyword evidence="4 7" id="KW-0472">Membrane</keyword>
<feature type="transmembrane region" description="Helical" evidence="7">
    <location>
        <begin position="12"/>
        <end position="33"/>
    </location>
</feature>
<dbReference type="Proteomes" id="UP000693738">
    <property type="component" value="Unassembled WGS sequence"/>
</dbReference>
<evidence type="ECO:0000259" key="8">
    <source>
        <dbReference type="PROSITE" id="PS50850"/>
    </source>
</evidence>
<feature type="transmembrane region" description="Helical" evidence="7">
    <location>
        <begin position="108"/>
        <end position="127"/>
    </location>
</feature>
<evidence type="ECO:0000256" key="2">
    <source>
        <dbReference type="ARBA" id="ARBA00022692"/>
    </source>
</evidence>
<dbReference type="PANTHER" id="PTHR23502:SF160">
    <property type="entry name" value="MAJOR FACILITATOR SUPERFAMILY (MFS) PROFILE DOMAIN-CONTAINING PROTEIN-RELATED"/>
    <property type="match status" value="1"/>
</dbReference>
<feature type="domain" description="Major facilitator superfamily (MFS) profile" evidence="8">
    <location>
        <begin position="1"/>
        <end position="473"/>
    </location>
</feature>